<dbReference type="EMBL" id="CAJVPS010003005">
    <property type="protein sequence ID" value="CAG8580584.1"/>
    <property type="molecule type" value="Genomic_DNA"/>
</dbReference>
<organism evidence="1 2">
    <name type="scientific">Ambispora leptoticha</name>
    <dbReference type="NCBI Taxonomy" id="144679"/>
    <lineage>
        <taxon>Eukaryota</taxon>
        <taxon>Fungi</taxon>
        <taxon>Fungi incertae sedis</taxon>
        <taxon>Mucoromycota</taxon>
        <taxon>Glomeromycotina</taxon>
        <taxon>Glomeromycetes</taxon>
        <taxon>Archaeosporales</taxon>
        <taxon>Ambisporaceae</taxon>
        <taxon>Ambispora</taxon>
    </lineage>
</organism>
<dbReference type="OrthoDB" id="2371799at2759"/>
<dbReference type="Proteomes" id="UP000789508">
    <property type="component" value="Unassembled WGS sequence"/>
</dbReference>
<proteinExistence type="predicted"/>
<sequence>MAEKTDNKVCETIQTRGQDDKSNLFLINTNNNSMECNMSSLDVLYQSTFQKSNITRAEEISCKESGIFSQDSKDGTKYNIVFSESKSHVFIIKGESEEIHVCDISIKSENNADIAESFKYCPDQRAIHLLQVFFGELCRINTLEDTM</sequence>
<comment type="caution">
    <text evidence="1">The sequence shown here is derived from an EMBL/GenBank/DDBJ whole genome shotgun (WGS) entry which is preliminary data.</text>
</comment>
<protein>
    <submittedName>
        <fullName evidence="1">12851_t:CDS:1</fullName>
    </submittedName>
</protein>
<evidence type="ECO:0000313" key="1">
    <source>
        <dbReference type="EMBL" id="CAG8580584.1"/>
    </source>
</evidence>
<evidence type="ECO:0000313" key="2">
    <source>
        <dbReference type="Proteomes" id="UP000789508"/>
    </source>
</evidence>
<gene>
    <name evidence="1" type="ORF">ALEPTO_LOCUS7239</name>
</gene>
<accession>A0A9N9BTK0</accession>
<keyword evidence="2" id="KW-1185">Reference proteome</keyword>
<name>A0A9N9BTK0_9GLOM</name>
<reference evidence="1" key="1">
    <citation type="submission" date="2021-06" db="EMBL/GenBank/DDBJ databases">
        <authorList>
            <person name="Kallberg Y."/>
            <person name="Tangrot J."/>
            <person name="Rosling A."/>
        </authorList>
    </citation>
    <scope>NUCLEOTIDE SEQUENCE</scope>
    <source>
        <strain evidence="1">FL130A</strain>
    </source>
</reference>
<dbReference type="AlphaFoldDB" id="A0A9N9BTK0"/>